<dbReference type="InterPro" id="IPR006076">
    <property type="entry name" value="FAD-dep_OxRdtase"/>
</dbReference>
<name>D6YVV4_WADCW</name>
<dbReference type="GO" id="GO:0006072">
    <property type="term" value="P:glycerol-3-phosphate metabolic process"/>
    <property type="evidence" value="ECO:0007669"/>
    <property type="project" value="UniProtKB-UniRule"/>
</dbReference>
<comment type="similarity">
    <text evidence="2 6">Belongs to the FAD-dependent glycerol-3-phosphate dehydrogenase family.</text>
</comment>
<dbReference type="Pfam" id="PF16901">
    <property type="entry name" value="DAO_C"/>
    <property type="match status" value="1"/>
</dbReference>
<dbReference type="InterPro" id="IPR038299">
    <property type="entry name" value="DAO_C_sf"/>
</dbReference>
<dbReference type="PROSITE" id="PS00977">
    <property type="entry name" value="FAD_G3PDH_1"/>
    <property type="match status" value="1"/>
</dbReference>
<organism evidence="9 10">
    <name type="scientific">Waddlia chondrophila (strain ATCC VR-1470 / WSU 86-1044)</name>
    <dbReference type="NCBI Taxonomy" id="716544"/>
    <lineage>
        <taxon>Bacteria</taxon>
        <taxon>Pseudomonadati</taxon>
        <taxon>Chlamydiota</taxon>
        <taxon>Chlamydiia</taxon>
        <taxon>Parachlamydiales</taxon>
        <taxon>Waddliaceae</taxon>
        <taxon>Waddlia</taxon>
    </lineage>
</organism>
<evidence type="ECO:0000256" key="5">
    <source>
        <dbReference type="ARBA" id="ARBA00023002"/>
    </source>
</evidence>
<feature type="domain" description="FAD dependent oxidoreductase" evidence="7">
    <location>
        <begin position="29"/>
        <end position="384"/>
    </location>
</feature>
<evidence type="ECO:0000259" key="7">
    <source>
        <dbReference type="Pfam" id="PF01266"/>
    </source>
</evidence>
<dbReference type="Gene3D" id="3.30.9.10">
    <property type="entry name" value="D-Amino Acid Oxidase, subunit A, domain 2"/>
    <property type="match status" value="1"/>
</dbReference>
<dbReference type="SUPFAM" id="SSF51905">
    <property type="entry name" value="FAD/NAD(P)-binding domain"/>
    <property type="match status" value="1"/>
</dbReference>
<dbReference type="InterPro" id="IPR036188">
    <property type="entry name" value="FAD/NAD-bd_sf"/>
</dbReference>
<dbReference type="EMBL" id="CP001928">
    <property type="protein sequence ID" value="ADI38265.1"/>
    <property type="molecule type" value="Genomic_DNA"/>
</dbReference>
<dbReference type="PRINTS" id="PR01001">
    <property type="entry name" value="FADG3PDH"/>
</dbReference>
<evidence type="ECO:0000256" key="1">
    <source>
        <dbReference type="ARBA" id="ARBA00001974"/>
    </source>
</evidence>
<keyword evidence="10" id="KW-1185">Reference proteome</keyword>
<comment type="cofactor">
    <cofactor evidence="1 6">
        <name>FAD</name>
        <dbReference type="ChEBI" id="CHEBI:57692"/>
    </cofactor>
</comment>
<evidence type="ECO:0000256" key="3">
    <source>
        <dbReference type="ARBA" id="ARBA00022630"/>
    </source>
</evidence>
<evidence type="ECO:0000256" key="4">
    <source>
        <dbReference type="ARBA" id="ARBA00022827"/>
    </source>
</evidence>
<feature type="domain" description="Alpha-glycerophosphate oxidase C-terminal" evidence="8">
    <location>
        <begin position="412"/>
        <end position="524"/>
    </location>
</feature>
<keyword evidence="4" id="KW-0274">FAD</keyword>
<protein>
    <recommendedName>
        <fullName evidence="6">Glycerol-3-phosphate dehydrogenase</fullName>
        <ecNumber evidence="6">1.1.5.3</ecNumber>
    </recommendedName>
</protein>
<dbReference type="AlphaFoldDB" id="D6YVV4"/>
<evidence type="ECO:0000313" key="10">
    <source>
        <dbReference type="Proteomes" id="UP000001505"/>
    </source>
</evidence>
<dbReference type="KEGG" id="wch:wcw_0903"/>
<dbReference type="PANTHER" id="PTHR11985">
    <property type="entry name" value="GLYCEROL-3-PHOSPHATE DEHYDROGENASE"/>
    <property type="match status" value="1"/>
</dbReference>
<keyword evidence="3 6" id="KW-0285">Flavoprotein</keyword>
<dbReference type="STRING" id="716544.wcw_0903"/>
<reference evidence="9 10" key="1">
    <citation type="journal article" date="2010" name="PLoS ONE">
        <title>The Waddlia genome: a window into chlamydial biology.</title>
        <authorList>
            <person name="Bertelli C."/>
            <person name="Collyn F."/>
            <person name="Croxatto A."/>
            <person name="Ruckert C."/>
            <person name="Polkinghorne A."/>
            <person name="Kebbi-Beghdadi C."/>
            <person name="Goesmann A."/>
            <person name="Vaughan L."/>
            <person name="Greub G."/>
        </authorList>
    </citation>
    <scope>NUCLEOTIDE SEQUENCE [LARGE SCALE GENOMIC DNA]</scope>
    <source>
        <strain evidence="10">ATCC VR-1470 / WSU 86-1044</strain>
    </source>
</reference>
<evidence type="ECO:0000256" key="6">
    <source>
        <dbReference type="RuleBase" id="RU361217"/>
    </source>
</evidence>
<dbReference type="Pfam" id="PF01266">
    <property type="entry name" value="DAO"/>
    <property type="match status" value="1"/>
</dbReference>
<accession>D6YVV4</accession>
<evidence type="ECO:0000313" key="9">
    <source>
        <dbReference type="EMBL" id="ADI38265.1"/>
    </source>
</evidence>
<dbReference type="EC" id="1.1.5.3" evidence="6"/>
<dbReference type="OrthoDB" id="9766796at2"/>
<evidence type="ECO:0000259" key="8">
    <source>
        <dbReference type="Pfam" id="PF16901"/>
    </source>
</evidence>
<dbReference type="Gene3D" id="1.10.8.870">
    <property type="entry name" value="Alpha-glycerophosphate oxidase, cap domain"/>
    <property type="match status" value="1"/>
</dbReference>
<dbReference type="Proteomes" id="UP000001505">
    <property type="component" value="Chromosome"/>
</dbReference>
<dbReference type="InterPro" id="IPR031656">
    <property type="entry name" value="DAO_C"/>
</dbReference>
<dbReference type="Gene3D" id="3.50.50.60">
    <property type="entry name" value="FAD/NAD(P)-binding domain"/>
    <property type="match status" value="1"/>
</dbReference>
<dbReference type="GO" id="GO:0004368">
    <property type="term" value="F:glycerol-3-phosphate dehydrogenase (quinone) activity"/>
    <property type="evidence" value="ECO:0007669"/>
    <property type="project" value="UniProtKB-EC"/>
</dbReference>
<dbReference type="GO" id="GO:0009331">
    <property type="term" value="C:glycerol-3-phosphate dehydrogenase (FAD) complex"/>
    <property type="evidence" value="ECO:0007669"/>
    <property type="project" value="UniProtKB-UniRule"/>
</dbReference>
<dbReference type="PANTHER" id="PTHR11985:SF15">
    <property type="entry name" value="GLYCEROL-3-PHOSPHATE DEHYDROGENASE, MITOCHONDRIAL"/>
    <property type="match status" value="1"/>
</dbReference>
<comment type="catalytic activity">
    <reaction evidence="6">
        <text>a quinone + sn-glycerol 3-phosphate = dihydroxyacetone phosphate + a quinol</text>
        <dbReference type="Rhea" id="RHEA:18977"/>
        <dbReference type="ChEBI" id="CHEBI:24646"/>
        <dbReference type="ChEBI" id="CHEBI:57597"/>
        <dbReference type="ChEBI" id="CHEBI:57642"/>
        <dbReference type="ChEBI" id="CHEBI:132124"/>
        <dbReference type="EC" id="1.1.5.3"/>
    </reaction>
</comment>
<dbReference type="eggNOG" id="COG0578">
    <property type="taxonomic scope" value="Bacteria"/>
</dbReference>
<sequence length="530" mass="59237">MMINIDLILKLMKVDRNLQIERLKKETFDLVVIGGGATGAGIAFDAVLRGCKVALIDAGDFASQTSSKSTKLLHGGVRYLETAFKELDFSQFSLVKSGLEERATILKIAPHLSKPLPILIPVYRWLQAGYYWTGIKVYDFLAGKRTIGNSRFLSKKDVEKYFPKIRTDELKGAILYYDGQFDDARLNVSLAISSIHHGAAAANYVKVIDFEHLNGKLIGALAEDQVEGNSWVIKGKVFVNAAGPFVDKLRLLDNPSLLCKMVGSVGTHLVLDRSFAPKAVGLLIPKTSDGRVLFLLPWENQTLVGTTDVPVEVKQDPKPTEEEINYLIEHLNKHLGLGVSRKDVRASWAGIRPLISEERAKKTAKLSRDFSIEKSASGLYSIMGGKWTSYRKMGEMLIDRMIQDGELFCKHCQTAYSPIVGGEVPWEGMLDSLEMFDQEIIDHLYRAYGTKCVDVAKLAIERGLEERLHPDHPFIEGEVVWAVQEEMAINVEDVLSRRVRLMMLDEKAGCEVLERVKELILDETKVGGRK</sequence>
<dbReference type="InterPro" id="IPR000447">
    <property type="entry name" value="G3P_DH_FAD-dep"/>
</dbReference>
<dbReference type="SUPFAM" id="SSF54373">
    <property type="entry name" value="FAD-linked reductases, C-terminal domain"/>
    <property type="match status" value="1"/>
</dbReference>
<gene>
    <name evidence="9" type="primary">gpd2</name>
    <name evidence="9" type="ordered locus">wcw_0903</name>
</gene>
<proteinExistence type="inferred from homology"/>
<keyword evidence="5 6" id="KW-0560">Oxidoreductase</keyword>
<evidence type="ECO:0000256" key="2">
    <source>
        <dbReference type="ARBA" id="ARBA00007330"/>
    </source>
</evidence>
<dbReference type="HOGENOM" id="CLU_015740_4_1_0"/>